<sequence>MASSKDVVIDLNVGGSLFSTSRSTLTSIPDTFFSALLSDRIASARDKNGAIFIDRDPDLFKIILNYLR</sequence>
<dbReference type="Gene3D" id="3.30.710.10">
    <property type="entry name" value="Potassium Channel Kv1.1, Chain A"/>
    <property type="match status" value="1"/>
</dbReference>
<dbReference type="AlphaFoldDB" id="C1C211"/>
<protein>
    <submittedName>
        <fullName evidence="2">BTB/POZ domain-containing protein KCTD3</fullName>
    </submittedName>
</protein>
<dbReference type="InterPro" id="IPR047876">
    <property type="entry name" value="SHKBP1/KCTD3"/>
</dbReference>
<dbReference type="InterPro" id="IPR011333">
    <property type="entry name" value="SKP1/BTB/POZ_sf"/>
</dbReference>
<dbReference type="PROSITE" id="PS50097">
    <property type="entry name" value="BTB"/>
    <property type="match status" value="1"/>
</dbReference>
<dbReference type="PANTHER" id="PTHR15859:SF1">
    <property type="entry name" value="BTB DOMAIN-CONTAINING PROTEIN"/>
    <property type="match status" value="1"/>
</dbReference>
<feature type="domain" description="BTB" evidence="1">
    <location>
        <begin position="5"/>
        <end position="68"/>
    </location>
</feature>
<dbReference type="PANTHER" id="PTHR15859">
    <property type="entry name" value="SETA BINDING PROTEIN 1"/>
    <property type="match status" value="1"/>
</dbReference>
<dbReference type="GO" id="GO:0051260">
    <property type="term" value="P:protein homooligomerization"/>
    <property type="evidence" value="ECO:0007669"/>
    <property type="project" value="InterPro"/>
</dbReference>
<dbReference type="EMBL" id="BT080890">
    <property type="protein sequence ID" value="ACO15314.1"/>
    <property type="molecule type" value="mRNA"/>
</dbReference>
<evidence type="ECO:0000259" key="1">
    <source>
        <dbReference type="PROSITE" id="PS50097"/>
    </source>
</evidence>
<proteinExistence type="evidence at transcript level"/>
<dbReference type="SUPFAM" id="SSF54695">
    <property type="entry name" value="POZ domain"/>
    <property type="match status" value="1"/>
</dbReference>
<organism evidence="2">
    <name type="scientific">Caligus clemensi</name>
    <name type="common">Sea louse</name>
    <dbReference type="NCBI Taxonomy" id="344056"/>
    <lineage>
        <taxon>Eukaryota</taxon>
        <taxon>Metazoa</taxon>
        <taxon>Ecdysozoa</taxon>
        <taxon>Arthropoda</taxon>
        <taxon>Crustacea</taxon>
        <taxon>Multicrustacea</taxon>
        <taxon>Hexanauplia</taxon>
        <taxon>Copepoda</taxon>
        <taxon>Siphonostomatoida</taxon>
        <taxon>Caligidae</taxon>
        <taxon>Caligus</taxon>
    </lineage>
</organism>
<dbReference type="InterPro" id="IPR003131">
    <property type="entry name" value="T1-type_BTB"/>
</dbReference>
<dbReference type="Pfam" id="PF02214">
    <property type="entry name" value="BTB_2"/>
    <property type="match status" value="1"/>
</dbReference>
<accession>C1C211</accession>
<evidence type="ECO:0000313" key="2">
    <source>
        <dbReference type="EMBL" id="ACO15314.1"/>
    </source>
</evidence>
<gene>
    <name evidence="2" type="primary">KCTD3</name>
</gene>
<name>C1C211_CALCM</name>
<reference evidence="2" key="1">
    <citation type="submission" date="2009-03" db="EMBL/GenBank/DDBJ databases">
        <title>Caligus clemensi ESTs and full-length cDNAs.</title>
        <authorList>
            <person name="Yasuike M."/>
            <person name="von Schalburg K."/>
            <person name="Cooper G."/>
            <person name="Leong J."/>
            <person name="Jones S.R.M."/>
            <person name="Koop B.F."/>
        </authorList>
    </citation>
    <scope>NUCLEOTIDE SEQUENCE</scope>
    <source>
        <tissue evidence="2">Whole</tissue>
    </source>
</reference>
<dbReference type="InterPro" id="IPR000210">
    <property type="entry name" value="BTB/POZ_dom"/>
</dbReference>